<evidence type="ECO:0000313" key="2">
    <source>
        <dbReference type="EMBL" id="AXY73160.1"/>
    </source>
</evidence>
<dbReference type="Proteomes" id="UP000263900">
    <property type="component" value="Chromosome"/>
</dbReference>
<keyword evidence="1" id="KW-0472">Membrane</keyword>
<dbReference type="EMBL" id="CP032157">
    <property type="protein sequence ID" value="AXY73160.1"/>
    <property type="molecule type" value="Genomic_DNA"/>
</dbReference>
<keyword evidence="1" id="KW-1133">Transmembrane helix</keyword>
<reference evidence="2 3" key="1">
    <citation type="submission" date="2018-09" db="EMBL/GenBank/DDBJ databases">
        <title>Genome sequencing of strain 6GH32-13.</title>
        <authorList>
            <person name="Weon H.-Y."/>
            <person name="Heo J."/>
            <person name="Kwon S.-W."/>
        </authorList>
    </citation>
    <scope>NUCLEOTIDE SEQUENCE [LARGE SCALE GENOMIC DNA]</scope>
    <source>
        <strain evidence="2 3">5GH32-13</strain>
    </source>
</reference>
<feature type="transmembrane region" description="Helical" evidence="1">
    <location>
        <begin position="65"/>
        <end position="86"/>
    </location>
</feature>
<keyword evidence="1" id="KW-0812">Transmembrane</keyword>
<dbReference type="AlphaFoldDB" id="A0A3B7MJ42"/>
<keyword evidence="3" id="KW-1185">Reference proteome</keyword>
<dbReference type="KEGG" id="pseg:D3H65_03860"/>
<accession>A0A3B7MJ42</accession>
<name>A0A3B7MJ42_9BACT</name>
<protein>
    <submittedName>
        <fullName evidence="2">Uncharacterized protein</fullName>
    </submittedName>
</protein>
<proteinExistence type="predicted"/>
<organism evidence="2 3">
    <name type="scientific">Paraflavitalea soli</name>
    <dbReference type="NCBI Taxonomy" id="2315862"/>
    <lineage>
        <taxon>Bacteria</taxon>
        <taxon>Pseudomonadati</taxon>
        <taxon>Bacteroidota</taxon>
        <taxon>Chitinophagia</taxon>
        <taxon>Chitinophagales</taxon>
        <taxon>Chitinophagaceae</taxon>
        <taxon>Paraflavitalea</taxon>
    </lineage>
</organism>
<gene>
    <name evidence="2" type="ORF">D3H65_03860</name>
</gene>
<evidence type="ECO:0000256" key="1">
    <source>
        <dbReference type="SAM" id="Phobius"/>
    </source>
</evidence>
<sequence>MQVNNLDPLIPITRPEKLLKYKNLEDRIQHTEAFEARFRSEIMSLESKAGNQGQLSRSQNATFPVLYSSVFYILYSVFYILFLQLLHL</sequence>
<evidence type="ECO:0000313" key="3">
    <source>
        <dbReference type="Proteomes" id="UP000263900"/>
    </source>
</evidence>